<dbReference type="GO" id="GO:0016740">
    <property type="term" value="F:transferase activity"/>
    <property type="evidence" value="ECO:0007669"/>
    <property type="project" value="UniProtKB-KW"/>
</dbReference>
<sequence>MPRSSAARTPAAFKRSLKDRLKKESKERGRVFEHLHREFYLQRFLVRVFSQPGDRWLLKGGASLIVRLPDARYSRDIDLLHTDAELDDAVAELKSAAGVSDLDPFRFQVRDEPAEMTGGVAGATLKVDVYLGVEQLYAFPIDLATDLLPIGPIDYQQPRPVVTMDELAAMPTFALYPLPSQIADKVCAMYGLYGEAKNPSSRYHDLVDLAFIVSCWSFDAEAVGHALAHEAQRRGLTLPPTMSSPAGQWVAGYARTARAVPSLPTTAADLEGALRLVGAALDPVLSNQIKTASWDPNAAIWIALP</sequence>
<protein>
    <submittedName>
        <fullName evidence="1">Nucleotidyl transferase AbiEii toxin, Type IV TA system</fullName>
    </submittedName>
</protein>
<gene>
    <name evidence="1" type="ORF">SAMN04490220_0401</name>
</gene>
<keyword evidence="1" id="KW-0808">Transferase</keyword>
<reference evidence="2" key="1">
    <citation type="submission" date="2016-10" db="EMBL/GenBank/DDBJ databases">
        <authorList>
            <person name="Varghese N."/>
        </authorList>
    </citation>
    <scope>NUCLEOTIDE SEQUENCE [LARGE SCALE GENOMIC DNA]</scope>
    <source>
        <strain evidence="2">DSM 44719</strain>
    </source>
</reference>
<proteinExistence type="predicted"/>
<dbReference type="InterPro" id="IPR014942">
    <property type="entry name" value="AbiEii"/>
</dbReference>
<accession>A0A1H4IQX7</accession>
<name>A0A1H4IQX7_RHOJO</name>
<dbReference type="RefSeq" id="WP_073357926.1">
    <property type="nucleotide sequence ID" value="NZ_FNTL01000002.1"/>
</dbReference>
<evidence type="ECO:0000313" key="2">
    <source>
        <dbReference type="Proteomes" id="UP000183407"/>
    </source>
</evidence>
<dbReference type="AlphaFoldDB" id="A0A1H4IQX7"/>
<dbReference type="OrthoDB" id="4084402at2"/>
<organism evidence="1 2">
    <name type="scientific">Rhodococcus jostii</name>
    <dbReference type="NCBI Taxonomy" id="132919"/>
    <lineage>
        <taxon>Bacteria</taxon>
        <taxon>Bacillati</taxon>
        <taxon>Actinomycetota</taxon>
        <taxon>Actinomycetes</taxon>
        <taxon>Mycobacteriales</taxon>
        <taxon>Nocardiaceae</taxon>
        <taxon>Rhodococcus</taxon>
    </lineage>
</organism>
<dbReference type="EMBL" id="FNTL01000002">
    <property type="protein sequence ID" value="SEB36450.1"/>
    <property type="molecule type" value="Genomic_DNA"/>
</dbReference>
<dbReference type="Pfam" id="PF08843">
    <property type="entry name" value="AbiEii"/>
    <property type="match status" value="1"/>
</dbReference>
<evidence type="ECO:0000313" key="1">
    <source>
        <dbReference type="EMBL" id="SEB36450.1"/>
    </source>
</evidence>
<dbReference type="Proteomes" id="UP000183407">
    <property type="component" value="Unassembled WGS sequence"/>
</dbReference>